<organism evidence="8 9">
    <name type="scientific">Cronartium quercuum f. sp. fusiforme G11</name>
    <dbReference type="NCBI Taxonomy" id="708437"/>
    <lineage>
        <taxon>Eukaryota</taxon>
        <taxon>Fungi</taxon>
        <taxon>Dikarya</taxon>
        <taxon>Basidiomycota</taxon>
        <taxon>Pucciniomycotina</taxon>
        <taxon>Pucciniomycetes</taxon>
        <taxon>Pucciniales</taxon>
        <taxon>Coleosporiaceae</taxon>
        <taxon>Cronartium</taxon>
    </lineage>
</organism>
<proteinExistence type="inferred from homology"/>
<comment type="subcellular location">
    <subcellularLocation>
        <location evidence="1">Mitochondrion</location>
    </subcellularLocation>
</comment>
<comment type="caution">
    <text evidence="8">The sequence shown here is derived from an EMBL/GenBank/DDBJ whole genome shotgun (WGS) entry which is preliminary data.</text>
</comment>
<dbReference type="PANTHER" id="PTHR13362">
    <property type="entry name" value="MITOCHONDRIAL RIBOSOMAL PROTEIN S33"/>
    <property type="match status" value="1"/>
</dbReference>
<evidence type="ECO:0000256" key="4">
    <source>
        <dbReference type="ARBA" id="ARBA00023128"/>
    </source>
</evidence>
<reference evidence="8" key="1">
    <citation type="submission" date="2013-11" db="EMBL/GenBank/DDBJ databases">
        <title>Genome sequence of the fusiform rust pathogen reveals effectors for host alternation and coevolution with pine.</title>
        <authorList>
            <consortium name="DOE Joint Genome Institute"/>
            <person name="Smith K."/>
            <person name="Pendleton A."/>
            <person name="Kubisiak T."/>
            <person name="Anderson C."/>
            <person name="Salamov A."/>
            <person name="Aerts A."/>
            <person name="Riley R."/>
            <person name="Clum A."/>
            <person name="Lindquist E."/>
            <person name="Ence D."/>
            <person name="Campbell M."/>
            <person name="Kronenberg Z."/>
            <person name="Feau N."/>
            <person name="Dhillon B."/>
            <person name="Hamelin R."/>
            <person name="Burleigh J."/>
            <person name="Smith J."/>
            <person name="Yandell M."/>
            <person name="Nelson C."/>
            <person name="Grigoriev I."/>
            <person name="Davis J."/>
        </authorList>
    </citation>
    <scope>NUCLEOTIDE SEQUENCE</scope>
    <source>
        <strain evidence="8">G11</strain>
    </source>
</reference>
<evidence type="ECO:0000256" key="1">
    <source>
        <dbReference type="ARBA" id="ARBA00004173"/>
    </source>
</evidence>
<dbReference type="Proteomes" id="UP000886653">
    <property type="component" value="Unassembled WGS sequence"/>
</dbReference>
<feature type="region of interest" description="Disordered" evidence="7">
    <location>
        <begin position="96"/>
        <end position="123"/>
    </location>
</feature>
<dbReference type="GO" id="GO:0005739">
    <property type="term" value="C:mitochondrion"/>
    <property type="evidence" value="ECO:0007669"/>
    <property type="project" value="UniProtKB-SubCell"/>
</dbReference>
<dbReference type="EMBL" id="MU167366">
    <property type="protein sequence ID" value="KAG0141929.1"/>
    <property type="molecule type" value="Genomic_DNA"/>
</dbReference>
<dbReference type="OrthoDB" id="2257454at2759"/>
<evidence type="ECO:0000256" key="6">
    <source>
        <dbReference type="ARBA" id="ARBA00035132"/>
    </source>
</evidence>
<dbReference type="Pfam" id="PF08293">
    <property type="entry name" value="MRP-S33"/>
    <property type="match status" value="1"/>
</dbReference>
<evidence type="ECO:0000313" key="9">
    <source>
        <dbReference type="Proteomes" id="UP000886653"/>
    </source>
</evidence>
<comment type="similarity">
    <text evidence="2">Belongs to the mitochondrion-specific ribosomal protein mS33 family.</text>
</comment>
<dbReference type="GO" id="GO:0005840">
    <property type="term" value="C:ribosome"/>
    <property type="evidence" value="ECO:0007669"/>
    <property type="project" value="UniProtKB-KW"/>
</dbReference>
<gene>
    <name evidence="8" type="ORF">CROQUDRAFT_135880</name>
</gene>
<evidence type="ECO:0000256" key="2">
    <source>
        <dbReference type="ARBA" id="ARBA00008970"/>
    </source>
</evidence>
<keyword evidence="3" id="KW-0689">Ribosomal protein</keyword>
<evidence type="ECO:0000256" key="5">
    <source>
        <dbReference type="ARBA" id="ARBA00023274"/>
    </source>
</evidence>
<keyword evidence="5" id="KW-0687">Ribonucleoprotein</keyword>
<dbReference type="InterPro" id="IPR013219">
    <property type="entry name" value="Ribosomal_mS33"/>
</dbReference>
<protein>
    <recommendedName>
        <fullName evidence="6">Small ribosomal subunit protein mS33</fullName>
    </recommendedName>
</protein>
<dbReference type="PANTHER" id="PTHR13362:SF2">
    <property type="entry name" value="SMALL RIBOSOMAL SUBUNIT PROTEIN MS33"/>
    <property type="match status" value="1"/>
</dbReference>
<name>A0A9P6N974_9BASI</name>
<accession>A0A9P6N974</accession>
<dbReference type="AlphaFoldDB" id="A0A9P6N974"/>
<evidence type="ECO:0000313" key="8">
    <source>
        <dbReference type="EMBL" id="KAG0141929.1"/>
    </source>
</evidence>
<evidence type="ECO:0000256" key="3">
    <source>
        <dbReference type="ARBA" id="ARBA00022980"/>
    </source>
</evidence>
<sequence length="123" mass="14368">MTVSLIPSSIRLLSLAKIQSQVFQTTFNPTGLRTGEKYLTRKLKGHLMKDYYPPIRPVNWKKLNQIFIETAKAEGVNGRDLEYWKLPDLREEKRLDRVAYNQKRGKGPPKKGEGRRSQLKKRK</sequence>
<evidence type="ECO:0000256" key="7">
    <source>
        <dbReference type="SAM" id="MobiDB-lite"/>
    </source>
</evidence>
<keyword evidence="9" id="KW-1185">Reference proteome</keyword>
<dbReference type="GO" id="GO:1990904">
    <property type="term" value="C:ribonucleoprotein complex"/>
    <property type="evidence" value="ECO:0007669"/>
    <property type="project" value="UniProtKB-KW"/>
</dbReference>
<keyword evidence="4" id="KW-0496">Mitochondrion</keyword>